<evidence type="ECO:0000313" key="1">
    <source>
        <dbReference type="EMBL" id="ASF81017.1"/>
    </source>
</evidence>
<keyword evidence="1" id="KW-0614">Plasmid</keyword>
<proteinExistence type="predicted"/>
<geneLocation type="plasmid" evidence="1">
    <name>pPM64421b</name>
</geneLocation>
<dbReference type="EMBL" id="MF150117">
    <property type="protein sequence ID" value="ASF81017.1"/>
    <property type="molecule type" value="Genomic_DNA"/>
</dbReference>
<name>A0A218N483_PROMI</name>
<sequence>MKYLDLDPFAYGDNPEEANKLMELEFRELFDFISKQLKEE</sequence>
<dbReference type="AlphaFoldDB" id="A0A218N483"/>
<reference evidence="1" key="1">
    <citation type="submission" date="2017-05" db="EMBL/GenBank/DDBJ databases">
        <authorList>
            <person name="Song R."/>
            <person name="Chenine A.L."/>
            <person name="Ruprecht R.M."/>
        </authorList>
    </citation>
    <scope>NUCLEOTIDE SEQUENCE</scope>
    <source>
        <strain evidence="1">A64421</strain>
        <plasmid evidence="1">pPM64421b</plasmid>
    </source>
</reference>
<accession>A0A218N483</accession>
<dbReference type="RefSeq" id="WP_012368882.1">
    <property type="nucleotide sequence ID" value="NZ_BGKS01000041.1"/>
</dbReference>
<protein>
    <submittedName>
        <fullName evidence="1">Uncharacterized protein</fullName>
    </submittedName>
</protein>
<gene>
    <name evidence="1" type="ORF">PM64421b_00019</name>
</gene>
<dbReference type="GeneID" id="77383568"/>
<organism evidence="1">
    <name type="scientific">Proteus mirabilis</name>
    <dbReference type="NCBI Taxonomy" id="584"/>
    <lineage>
        <taxon>Bacteria</taxon>
        <taxon>Pseudomonadati</taxon>
        <taxon>Pseudomonadota</taxon>
        <taxon>Gammaproteobacteria</taxon>
        <taxon>Enterobacterales</taxon>
        <taxon>Morganellaceae</taxon>
        <taxon>Proteus</taxon>
    </lineage>
</organism>